<dbReference type="Proteomes" id="UP000614216">
    <property type="component" value="Unassembled WGS sequence"/>
</dbReference>
<dbReference type="AlphaFoldDB" id="A0A937FWM0"/>
<proteinExistence type="predicted"/>
<reference evidence="2" key="1">
    <citation type="submission" date="2021-01" db="EMBL/GenBank/DDBJ databases">
        <title>Fulvivirga kasyanovii gen. nov., sp nov., a novel member of the phylum Bacteroidetes isolated from seawater in a mussel farm.</title>
        <authorList>
            <person name="Zhao L.-H."/>
            <person name="Wang Z.-J."/>
        </authorList>
    </citation>
    <scope>NUCLEOTIDE SEQUENCE</scope>
    <source>
        <strain evidence="2">29W222</strain>
    </source>
</reference>
<evidence type="ECO:0000256" key="1">
    <source>
        <dbReference type="SAM" id="SignalP"/>
    </source>
</evidence>
<dbReference type="RefSeq" id="WP_202855244.1">
    <property type="nucleotide sequence ID" value="NZ_JAEUGD010000018.1"/>
</dbReference>
<name>A0A937FWM0_9BACT</name>
<accession>A0A937FWM0</accession>
<dbReference type="EMBL" id="JAEUGD010000018">
    <property type="protein sequence ID" value="MBL6445701.1"/>
    <property type="molecule type" value="Genomic_DNA"/>
</dbReference>
<protein>
    <submittedName>
        <fullName evidence="2">Uncharacterized protein</fullName>
    </submittedName>
</protein>
<dbReference type="PROSITE" id="PS51257">
    <property type="entry name" value="PROKAR_LIPOPROTEIN"/>
    <property type="match status" value="1"/>
</dbReference>
<evidence type="ECO:0000313" key="3">
    <source>
        <dbReference type="Proteomes" id="UP000614216"/>
    </source>
</evidence>
<gene>
    <name evidence="2" type="ORF">JMN32_05235</name>
</gene>
<feature type="signal peptide" evidence="1">
    <location>
        <begin position="1"/>
        <end position="23"/>
    </location>
</feature>
<organism evidence="2 3">
    <name type="scientific">Fulvivirga marina</name>
    <dbReference type="NCBI Taxonomy" id="2494733"/>
    <lineage>
        <taxon>Bacteria</taxon>
        <taxon>Pseudomonadati</taxon>
        <taxon>Bacteroidota</taxon>
        <taxon>Cytophagia</taxon>
        <taxon>Cytophagales</taxon>
        <taxon>Fulvivirgaceae</taxon>
        <taxon>Fulvivirga</taxon>
    </lineage>
</organism>
<evidence type="ECO:0000313" key="2">
    <source>
        <dbReference type="EMBL" id="MBL6445701.1"/>
    </source>
</evidence>
<comment type="caution">
    <text evidence="2">The sequence shown here is derived from an EMBL/GenBank/DDBJ whole genome shotgun (WGS) entry which is preliminary data.</text>
</comment>
<feature type="chain" id="PRO_5037274609" evidence="1">
    <location>
        <begin position="24"/>
        <end position="207"/>
    </location>
</feature>
<keyword evidence="1" id="KW-0732">Signal</keyword>
<sequence>MMTSRFFKLTMFLLAGAMMFSCSDEDDDNGPAVTNTLTYDGKEYQIKSGHIEDYGPYDPARSDGRGTETHYRNRFCFTDGDLKLVTNGGETYYIAENATYNVYVDLNYPSTGTFSDGEFDFIDQNAVSNDDIVNLNVYTGFVLWFDRNGNGEQDYEEEITELIGAGGEVTIEGSDKHYKVRFQIPLSDGKTATGSFETDFEFIKYRG</sequence>
<keyword evidence="3" id="KW-1185">Reference proteome</keyword>